<keyword evidence="1" id="KW-1133">Transmembrane helix</keyword>
<feature type="transmembrane region" description="Helical" evidence="1">
    <location>
        <begin position="79"/>
        <end position="96"/>
    </location>
</feature>
<evidence type="ECO:0000256" key="1">
    <source>
        <dbReference type="SAM" id="Phobius"/>
    </source>
</evidence>
<reference evidence="2" key="1">
    <citation type="journal article" date="2018" name="Genome Biol.">
        <title>SKESA: strategic k-mer extension for scrupulous assemblies.</title>
        <authorList>
            <person name="Souvorov A."/>
            <person name="Agarwala R."/>
            <person name="Lipman D.J."/>
        </authorList>
    </citation>
    <scope>NUCLEOTIDE SEQUENCE</scope>
    <source>
        <strain evidence="2">6221-69</strain>
    </source>
</reference>
<reference evidence="2" key="2">
    <citation type="submission" date="2018-07" db="EMBL/GenBank/DDBJ databases">
        <authorList>
            <consortium name="NCBI Pathogen Detection Project"/>
        </authorList>
    </citation>
    <scope>NUCLEOTIDE SEQUENCE</scope>
    <source>
        <strain evidence="2">6221-69</strain>
    </source>
</reference>
<gene>
    <name evidence="2" type="ORF">GND53_003960</name>
</gene>
<evidence type="ECO:0000313" key="2">
    <source>
        <dbReference type="EMBL" id="HAE8353124.1"/>
    </source>
</evidence>
<name>A0A737NUR1_SALHO</name>
<keyword evidence="1" id="KW-0812">Transmembrane</keyword>
<dbReference type="AlphaFoldDB" id="A0A737NUR1"/>
<proteinExistence type="predicted"/>
<accession>A0A737NUR1</accession>
<comment type="caution">
    <text evidence="2">The sequence shown here is derived from an EMBL/GenBank/DDBJ whole genome shotgun (WGS) entry which is preliminary data.</text>
</comment>
<dbReference type="EMBL" id="DAATFQ010000027">
    <property type="protein sequence ID" value="HAE8353124.1"/>
    <property type="molecule type" value="Genomic_DNA"/>
</dbReference>
<keyword evidence="1" id="KW-0472">Membrane</keyword>
<protein>
    <submittedName>
        <fullName evidence="2">Uncharacterized protein</fullName>
    </submittedName>
</protein>
<feature type="transmembrane region" description="Helical" evidence="1">
    <location>
        <begin position="54"/>
        <end position="73"/>
    </location>
</feature>
<sequence length="162" mass="18362">MSDNRFKKDETVKVSQEELSVWYSTLDKIEMQITRIMLIRRKSKGKRVSSPRRSVAMMAASAVILCGCSFSDYEKWMTLSSVIVGLTVYFMVIKFLPLPSNEQEQMVHLLKTAKLPTYSIVTGVNVSAEDSPEVIEEKILAVIKKEKQQIQSLQEPSLSPSK</sequence>
<organism evidence="2">
    <name type="scientific">Salmonella enterica subsp. houtenae serovar 44:z4,z24:-</name>
    <dbReference type="NCBI Taxonomy" id="1967610"/>
    <lineage>
        <taxon>Bacteria</taxon>
        <taxon>Pseudomonadati</taxon>
        <taxon>Pseudomonadota</taxon>
        <taxon>Gammaproteobacteria</taxon>
        <taxon>Enterobacterales</taxon>
        <taxon>Enterobacteriaceae</taxon>
        <taxon>Salmonella</taxon>
    </lineage>
</organism>